<evidence type="ECO:0000259" key="1">
    <source>
        <dbReference type="Pfam" id="PF00535"/>
    </source>
</evidence>
<protein>
    <submittedName>
        <fullName evidence="2">Glycosyl transferase</fullName>
    </submittedName>
</protein>
<dbReference type="Gene3D" id="3.90.550.10">
    <property type="entry name" value="Spore Coat Polysaccharide Biosynthesis Protein SpsA, Chain A"/>
    <property type="match status" value="1"/>
</dbReference>
<accession>K9UMC2</accession>
<dbReference type="InterPro" id="IPR001173">
    <property type="entry name" value="Glyco_trans_2-like"/>
</dbReference>
<dbReference type="EMBL" id="CP003600">
    <property type="protein sequence ID" value="AFY95601.1"/>
    <property type="molecule type" value="Genomic_DNA"/>
</dbReference>
<feature type="domain" description="Glycosyltransferase 2-like" evidence="1">
    <location>
        <begin position="11"/>
        <end position="121"/>
    </location>
</feature>
<dbReference type="AlphaFoldDB" id="K9UMC2"/>
<gene>
    <name evidence="2" type="ORF">Cha6605_4683</name>
</gene>
<proteinExistence type="predicted"/>
<dbReference type="HOGENOM" id="CLU_849142_0_0_3"/>
<keyword evidence="3" id="KW-1185">Reference proteome</keyword>
<dbReference type="Proteomes" id="UP000010366">
    <property type="component" value="Chromosome"/>
</dbReference>
<dbReference type="OrthoDB" id="9798249at2"/>
<dbReference type="eggNOG" id="COG1215">
    <property type="taxonomic scope" value="Bacteria"/>
</dbReference>
<dbReference type="Pfam" id="PF00535">
    <property type="entry name" value="Glycos_transf_2"/>
    <property type="match status" value="1"/>
</dbReference>
<evidence type="ECO:0000313" key="2">
    <source>
        <dbReference type="EMBL" id="AFY95601.1"/>
    </source>
</evidence>
<dbReference type="KEGG" id="cmp:Cha6605_4683"/>
<name>K9UMC2_CHAP6</name>
<dbReference type="RefSeq" id="WP_015161697.1">
    <property type="nucleotide sequence ID" value="NC_019697.1"/>
</dbReference>
<dbReference type="SUPFAM" id="SSF53448">
    <property type="entry name" value="Nucleotide-diphospho-sugar transferases"/>
    <property type="match status" value="1"/>
</dbReference>
<dbReference type="GO" id="GO:0016740">
    <property type="term" value="F:transferase activity"/>
    <property type="evidence" value="ECO:0007669"/>
    <property type="project" value="UniProtKB-KW"/>
</dbReference>
<dbReference type="InterPro" id="IPR029044">
    <property type="entry name" value="Nucleotide-diphossugar_trans"/>
</dbReference>
<dbReference type="STRING" id="1173020.Cha6605_4683"/>
<reference evidence="2 3" key="1">
    <citation type="submission" date="2012-05" db="EMBL/GenBank/DDBJ databases">
        <title>Finished chromosome of genome of Chamaesiphon sp. PCC 6605.</title>
        <authorList>
            <consortium name="US DOE Joint Genome Institute"/>
            <person name="Gugger M."/>
            <person name="Coursin T."/>
            <person name="Rippka R."/>
            <person name="Tandeau De Marsac N."/>
            <person name="Huntemann M."/>
            <person name="Wei C.-L."/>
            <person name="Han J."/>
            <person name="Detter J.C."/>
            <person name="Han C."/>
            <person name="Tapia R."/>
            <person name="Chen A."/>
            <person name="Kyrpides N."/>
            <person name="Mavromatis K."/>
            <person name="Markowitz V."/>
            <person name="Szeto E."/>
            <person name="Ivanova N."/>
            <person name="Pagani I."/>
            <person name="Pati A."/>
            <person name="Goodwin L."/>
            <person name="Nordberg H.P."/>
            <person name="Cantor M.N."/>
            <person name="Hua S.X."/>
            <person name="Woyke T."/>
            <person name="Kerfeld C.A."/>
        </authorList>
    </citation>
    <scope>NUCLEOTIDE SEQUENCE [LARGE SCALE GENOMIC DNA]</scope>
    <source>
        <strain evidence="3">ATCC 27169 / PCC 6605</strain>
    </source>
</reference>
<keyword evidence="2" id="KW-0808">Transferase</keyword>
<evidence type="ECO:0000313" key="3">
    <source>
        <dbReference type="Proteomes" id="UP000010366"/>
    </source>
</evidence>
<dbReference type="CDD" id="cd00761">
    <property type="entry name" value="Glyco_tranf_GTA_type"/>
    <property type="match status" value="1"/>
</dbReference>
<organism evidence="2 3">
    <name type="scientific">Chamaesiphon minutus (strain ATCC 27169 / PCC 6605)</name>
    <dbReference type="NCBI Taxonomy" id="1173020"/>
    <lineage>
        <taxon>Bacteria</taxon>
        <taxon>Bacillati</taxon>
        <taxon>Cyanobacteriota</taxon>
        <taxon>Cyanophyceae</taxon>
        <taxon>Gomontiellales</taxon>
        <taxon>Chamaesiphonaceae</taxon>
        <taxon>Chamaesiphon</taxon>
    </lineage>
</organism>
<sequence>MIQSPKTLEFLIPSYKRPQSFVRAIESVASQIDRLDLAYRVKITAVDDRSPNIDIAETIEAIAPFSQFVSVRQNDKNKGMSLNIRDMVAESVADFCTVLTDDDMLQQDSLKEIIETIDSLDEEQRTVGSFFVPRYSYLEDGTLHCIVCNPFSEDTRISAGTLNSLRYLENGFILTGLFFNPKLVNFKIWDKHIENSFFPVIYFADLLLNYESLFINKNWFVHVVNNECHWDSWGKTEQQRTLRLYNDYLKAVALSSEQALSRESRIGLNLALLKQEFICYKRQMNTSLPWLANGNRNVEKSMLLRVSYLLAVIYYSLSRFKLLIRYG</sequence>